<comment type="caution">
    <text evidence="13">Lacks conserved residue(s) required for the propagation of feature annotation.</text>
</comment>
<dbReference type="STRING" id="568069.A0A1J1J3M4"/>
<name>A0A1J1J3M4_9DIPT</name>
<feature type="binding site" evidence="13">
    <location>
        <position position="441"/>
    </location>
    <ligand>
        <name>IMP</name>
        <dbReference type="ChEBI" id="CHEBI:58053"/>
    </ligand>
</feature>
<comment type="function">
    <text evidence="13">Catalyzes the conversion of inosine 5'-phosphate (IMP) to xanthosine 5'-phosphate (XMP), the first committed and rate-limiting step in the de novo synthesis of guanine nucleotides, and therefore plays an important role in the regulation of cell growth.</text>
</comment>
<evidence type="ECO:0000256" key="15">
    <source>
        <dbReference type="RuleBase" id="RU003928"/>
    </source>
</evidence>
<feature type="binding site" evidence="13">
    <location>
        <begin position="880"/>
        <end position="881"/>
    </location>
    <ligand>
        <name>IMP</name>
        <dbReference type="ChEBI" id="CHEBI:58053"/>
    </ligand>
</feature>
<dbReference type="PROSITE" id="PS51371">
    <property type="entry name" value="CBS"/>
    <property type="match status" value="4"/>
</dbReference>
<dbReference type="SMART" id="SM00116">
    <property type="entry name" value="CBS"/>
    <property type="match status" value="4"/>
</dbReference>
<dbReference type="SUPFAM" id="SSF51412">
    <property type="entry name" value="Inosine monophosphate dehydrogenase (IMPDH)"/>
    <property type="match status" value="2"/>
</dbReference>
<feature type="binding site" evidence="13">
    <location>
        <position position="938"/>
    </location>
    <ligand>
        <name>IMP</name>
        <dbReference type="ChEBI" id="CHEBI:58053"/>
    </ligand>
</feature>
<evidence type="ECO:0000256" key="9">
    <source>
        <dbReference type="ARBA" id="ARBA00023002"/>
    </source>
</evidence>
<feature type="binding site" description="in other chain" evidence="13">
    <location>
        <position position="324"/>
    </location>
    <ligand>
        <name>K(+)</name>
        <dbReference type="ChEBI" id="CHEBI:29103"/>
        <note>ligand shared between two tetrameric partners</note>
    </ligand>
</feature>
<keyword evidence="18" id="KW-1185">Reference proteome</keyword>
<feature type="binding site" description="in other chain" evidence="13">
    <location>
        <position position="821"/>
    </location>
    <ligand>
        <name>K(+)</name>
        <dbReference type="ChEBI" id="CHEBI:29103"/>
        <note>ligand shared between two tetrameric partners</note>
    </ligand>
</feature>
<feature type="active site" description="Thioimidate intermediate" evidence="13">
    <location>
        <position position="824"/>
    </location>
</feature>
<dbReference type="AlphaFoldDB" id="A0A1J1J3M4"/>
<feature type="binding site" evidence="13">
    <location>
        <begin position="767"/>
        <end position="769"/>
    </location>
    <ligand>
        <name>NAD(+)</name>
        <dbReference type="ChEBI" id="CHEBI:57540"/>
    </ligand>
</feature>
<feature type="binding site" evidence="13">
    <location>
        <position position="993"/>
    </location>
    <ligand>
        <name>K(+)</name>
        <dbReference type="ChEBI" id="CHEBI:29103"/>
        <note>ligand shared between two tetrameric partners</note>
    </ligand>
</feature>
<dbReference type="FunFam" id="3.20.20.70:FF:000007">
    <property type="entry name" value="Chromosome 19 SCAF14664, whole genome shotgun sequence"/>
    <property type="match status" value="2"/>
</dbReference>
<comment type="similarity">
    <text evidence="3 13">Belongs to the IMPDH/GMPR family.</text>
</comment>
<feature type="binding site" evidence="13">
    <location>
        <begin position="270"/>
        <end position="272"/>
    </location>
    <ligand>
        <name>NAD(+)</name>
        <dbReference type="ChEBI" id="CHEBI:57540"/>
    </ligand>
</feature>
<keyword evidence="7 13" id="KW-0658">Purine biosynthesis</keyword>
<dbReference type="PANTHER" id="PTHR11911:SF111">
    <property type="entry name" value="INOSINE-5'-MONOPHOSPHATE DEHYDROGENASE"/>
    <property type="match status" value="1"/>
</dbReference>
<dbReference type="CDD" id="cd00381">
    <property type="entry name" value="IMPDH"/>
    <property type="match status" value="2"/>
</dbReference>
<proteinExistence type="inferred from homology"/>
<feature type="binding site" evidence="13">
    <location>
        <begin position="857"/>
        <end position="859"/>
    </location>
    <ligand>
        <name>IMP</name>
        <dbReference type="ChEBI" id="CHEBI:58053"/>
    </ligand>
</feature>
<feature type="domain" description="CBS" evidence="16">
    <location>
        <begin position="608"/>
        <end position="668"/>
    </location>
</feature>
<keyword evidence="5 13" id="KW-0479">Metal-binding</keyword>
<feature type="binding site" evidence="13">
    <location>
        <begin position="904"/>
        <end position="908"/>
    </location>
    <ligand>
        <name>IMP</name>
        <dbReference type="ChEBI" id="CHEBI:58053"/>
    </ligand>
</feature>
<evidence type="ECO:0000256" key="12">
    <source>
        <dbReference type="ARBA" id="ARBA00048028"/>
    </source>
</evidence>
<dbReference type="NCBIfam" id="TIGR01302">
    <property type="entry name" value="IMP_dehydrog"/>
    <property type="match status" value="2"/>
</dbReference>
<dbReference type="InterPro" id="IPR013785">
    <property type="entry name" value="Aldolase_TIM"/>
</dbReference>
<keyword evidence="11 14" id="KW-0129">CBS domain</keyword>
<organism evidence="17 18">
    <name type="scientific">Clunio marinus</name>
    <dbReference type="NCBI Taxonomy" id="568069"/>
    <lineage>
        <taxon>Eukaryota</taxon>
        <taxon>Metazoa</taxon>
        <taxon>Ecdysozoa</taxon>
        <taxon>Arthropoda</taxon>
        <taxon>Hexapoda</taxon>
        <taxon>Insecta</taxon>
        <taxon>Pterygota</taxon>
        <taxon>Neoptera</taxon>
        <taxon>Endopterygota</taxon>
        <taxon>Diptera</taxon>
        <taxon>Nematocera</taxon>
        <taxon>Chironomoidea</taxon>
        <taxon>Chironomidae</taxon>
        <taxon>Clunio</taxon>
    </lineage>
</organism>
<feature type="binding site" evidence="13">
    <location>
        <begin position="320"/>
        <end position="322"/>
    </location>
    <ligand>
        <name>NAD(+)</name>
        <dbReference type="ChEBI" id="CHEBI:57540"/>
    </ligand>
</feature>
<sequence length="1011" mass="110837">MEMNGHAEENLNDGLGITELFEKGEGLTYSDFILLPGFIDFTAENVDLTSQLTRNITLKAPLVSSPMDTVTEADMAIAMALCGGIGIIHHNCTPEYQANEVHKVKKYKHGFIRDPMVMSPQDTVADVLEAKKKNGFTGYPITENGKLGGKLVGIVTSRDIDFREKDQHLKLEDVMTKLEDMVTAPKGIKLEEANKILEKSKKGKLPIVNNSGELVALIARTDLKKARIYPNQSKDSNKQLLVGAALGTRDEDKIRLDLLVQNGVDVVVLDSSQGNSSFQIEMIKYIKRTYKDLQVIAGNVVTRAQAKNLIDAGCDALRVGMGSGSICITQEVMACGCPQATAVYQVAKYARQFGVPIIADGGIQNIGHIIKALSLGASTVMMGSLLAGTSEAPGDYFFSDGVRLKKYRGMGSLEAMERKDAKGAAMSRYYHNEMDKLRVAQGVSGNIVDKGSVLRFLPYLECGLQHSCQDLGARSLIHLKEMIYSNKLRFMKRTHSAQQEGNVHEENLSDGLGISELFEKGEGLTYNDFILLPGFIDFTAEDVNLTSQLTRNITLKAPLVSSPMDTVTEADMAIAMALCGGIGIIHHNCTPEYQANEVHKVKKYKHGFIRDPMVMSPQDTVADVLEAKKKNGFTGYPITENGKLGGKLVGIVTSRDIDFREKDQHLKLEDVMTKLEDMVTAPKGIKLEEANKILEKSKKGKLPIVNNSGELVALIARTDLKKARIYPNQSKDSNKQLLVGAALGTRDEDKIRLDLLVQNGVDVVVLDSSQGNSSFQIEMIKYIKRTYKDLQVIAGNVVTRAQAKNLIDAGCDALRVGMGSGSICITQEVMACGCPQATAVYQVAKYARQFGVPIIADGGIQNIGHIIKALSLGASTVMMGSLLAGTNEAPGDYFFSDGVRLKKYRGMGSLEAMERKDAKGAAMSRYYHNEMDKLRVAQGVSGNIVDKGSVLRFLPYLECGLQHSCQDLGARSLIHLKEMIYKNELRFMKRTHSAQQEGNVHSLFSYEKRLF</sequence>
<evidence type="ECO:0000256" key="3">
    <source>
        <dbReference type="ARBA" id="ARBA00005502"/>
    </source>
</evidence>
<feature type="binding site" description="in other chain" evidence="13">
    <location>
        <position position="322"/>
    </location>
    <ligand>
        <name>K(+)</name>
        <dbReference type="ChEBI" id="CHEBI:29103"/>
        <note>ligand shared between two tetrameric partners</note>
    </ligand>
</feature>
<dbReference type="GO" id="GO:0005737">
    <property type="term" value="C:cytoplasm"/>
    <property type="evidence" value="ECO:0007669"/>
    <property type="project" value="UniProtKB-SubCell"/>
</dbReference>
<comment type="pathway">
    <text evidence="13 15">Purine metabolism; XMP biosynthesis via de novo pathway; XMP from IMP: step 1/1.</text>
</comment>
<dbReference type="HAMAP" id="MF_01964">
    <property type="entry name" value="IMPDH"/>
    <property type="match status" value="2"/>
</dbReference>
<evidence type="ECO:0000256" key="11">
    <source>
        <dbReference type="ARBA" id="ARBA00023122"/>
    </source>
</evidence>
<dbReference type="SMART" id="SM01240">
    <property type="entry name" value="IMPDH"/>
    <property type="match status" value="2"/>
</dbReference>
<comment type="activity regulation">
    <text evidence="13">Mycophenolic acid (MPA) is a non-competitive inhibitor that prevents formation of the closed enzyme conformation by binding to the same site as the amobile flap. In contrast, mizoribine monophosphate (MZP) is a competitive inhibitor that induces the closed conformation. MPA is a potent inhibitor of mammalian IMPDHs but a poor inhibitor of the bacterial enzymes. MZP is a more potent inhibitor of bacterial IMPDH.</text>
</comment>
<accession>A0A1J1J3M4</accession>
<dbReference type="UniPathway" id="UPA00601">
    <property type="reaction ID" value="UER00295"/>
</dbReference>
<feature type="binding site" evidence="13">
    <location>
        <begin position="817"/>
        <end position="819"/>
    </location>
    <ligand>
        <name>NAD(+)</name>
        <dbReference type="ChEBI" id="CHEBI:57540"/>
    </ligand>
</feature>
<evidence type="ECO:0000256" key="4">
    <source>
        <dbReference type="ARBA" id="ARBA00022490"/>
    </source>
</evidence>
<evidence type="ECO:0000256" key="5">
    <source>
        <dbReference type="ARBA" id="ARBA00022723"/>
    </source>
</evidence>
<evidence type="ECO:0000313" key="18">
    <source>
        <dbReference type="Proteomes" id="UP000183832"/>
    </source>
</evidence>
<dbReference type="EMBL" id="CVRI01000064">
    <property type="protein sequence ID" value="CRL05489.1"/>
    <property type="molecule type" value="Genomic_DNA"/>
</dbReference>
<dbReference type="InterPro" id="IPR046342">
    <property type="entry name" value="CBS_dom_sf"/>
</dbReference>
<feature type="active site" description="Thioimidate intermediate" evidence="13">
    <location>
        <position position="327"/>
    </location>
</feature>
<protein>
    <recommendedName>
        <fullName evidence="13 15">Inosine-5'-monophosphate dehydrogenase</fullName>
        <shortName evidence="13">IMP dehydrogenase</shortName>
        <shortName evidence="13">IMPD</shortName>
        <shortName evidence="13">IMPDH</shortName>
        <ecNumber evidence="13 15">1.1.1.205</ecNumber>
    </recommendedName>
</protein>
<keyword evidence="9 13" id="KW-0560">Oxidoreductase</keyword>
<dbReference type="OrthoDB" id="416622at2759"/>
<dbReference type="GO" id="GO:0000166">
    <property type="term" value="F:nucleotide binding"/>
    <property type="evidence" value="ECO:0007669"/>
    <property type="project" value="UniProtKB-UniRule"/>
</dbReference>
<evidence type="ECO:0000256" key="14">
    <source>
        <dbReference type="PROSITE-ProRule" id="PRU00703"/>
    </source>
</evidence>
<dbReference type="PANTHER" id="PTHR11911">
    <property type="entry name" value="INOSINE-5-MONOPHOSPHATE DEHYDROGENASE RELATED"/>
    <property type="match status" value="1"/>
</dbReference>
<feature type="binding site" description="in other chain" evidence="13">
    <location>
        <position position="824"/>
    </location>
    <ligand>
        <name>K(+)</name>
        <dbReference type="ChEBI" id="CHEBI:29103"/>
        <note>ligand shared between two tetrameric partners</note>
    </ligand>
</feature>
<evidence type="ECO:0000259" key="16">
    <source>
        <dbReference type="PROSITE" id="PS51371"/>
    </source>
</evidence>
<feature type="binding site" evidence="13">
    <location>
        <begin position="383"/>
        <end position="384"/>
    </location>
    <ligand>
        <name>IMP</name>
        <dbReference type="ChEBI" id="CHEBI:58053"/>
    </ligand>
</feature>
<feature type="domain" description="CBS" evidence="16">
    <location>
        <begin position="672"/>
        <end position="730"/>
    </location>
</feature>
<dbReference type="Proteomes" id="UP000183832">
    <property type="component" value="Unassembled WGS sequence"/>
</dbReference>
<feature type="domain" description="CBS" evidence="16">
    <location>
        <begin position="111"/>
        <end position="171"/>
    </location>
</feature>
<feature type="binding site" evidence="13">
    <location>
        <position position="822"/>
    </location>
    <ligand>
        <name>IMP</name>
        <dbReference type="ChEBI" id="CHEBI:58053"/>
    </ligand>
</feature>
<keyword evidence="8 13" id="KW-0630">Potassium</keyword>
<dbReference type="PROSITE" id="PS00487">
    <property type="entry name" value="IMP_DH_GMP_RED"/>
    <property type="match status" value="2"/>
</dbReference>
<evidence type="ECO:0000256" key="13">
    <source>
        <dbReference type="HAMAP-Rule" id="MF_03156"/>
    </source>
</evidence>
<dbReference type="SUPFAM" id="SSF54631">
    <property type="entry name" value="CBS-domain pair"/>
    <property type="match status" value="2"/>
</dbReference>
<evidence type="ECO:0000256" key="10">
    <source>
        <dbReference type="ARBA" id="ARBA00023027"/>
    </source>
</evidence>
<dbReference type="Gene3D" id="3.20.20.70">
    <property type="entry name" value="Aldolase class I"/>
    <property type="match status" value="2"/>
</dbReference>
<feature type="binding site" evidence="13">
    <location>
        <begin position="407"/>
        <end position="411"/>
    </location>
    <ligand>
        <name>IMP</name>
        <dbReference type="ChEBI" id="CHEBI:58053"/>
    </ligand>
</feature>
<evidence type="ECO:0000256" key="1">
    <source>
        <dbReference type="ARBA" id="ARBA00001958"/>
    </source>
</evidence>
<feature type="binding site" evidence="13">
    <location>
        <position position="325"/>
    </location>
    <ligand>
        <name>IMP</name>
        <dbReference type="ChEBI" id="CHEBI:58053"/>
    </ligand>
</feature>
<keyword evidence="10 13" id="KW-0520">NAD</keyword>
<comment type="subunit">
    <text evidence="13">Homotetramer.</text>
</comment>
<feature type="binding site" evidence="13">
    <location>
        <position position="496"/>
    </location>
    <ligand>
        <name>K(+)</name>
        <dbReference type="ChEBI" id="CHEBI:29103"/>
        <note>ligand shared between two tetrameric partners</note>
    </ligand>
</feature>
<dbReference type="GO" id="GO:0006177">
    <property type="term" value="P:GMP biosynthetic process"/>
    <property type="evidence" value="ECO:0007669"/>
    <property type="project" value="UniProtKB-UniRule"/>
</dbReference>
<keyword evidence="4 13" id="KW-0963">Cytoplasm</keyword>
<dbReference type="InterPro" id="IPR000644">
    <property type="entry name" value="CBS_dom"/>
</dbReference>
<dbReference type="InterPro" id="IPR015875">
    <property type="entry name" value="IMP_DH/GMP_Rdtase_CS"/>
</dbReference>
<gene>
    <name evidence="17" type="ORF">CLUMA_CG018191</name>
</gene>
<feature type="active site" description="Proton acceptor" evidence="13">
    <location>
        <position position="925"/>
    </location>
</feature>
<feature type="binding site" description="in other chain" evidence="13">
    <location>
        <position position="819"/>
    </location>
    <ligand>
        <name>K(+)</name>
        <dbReference type="ChEBI" id="CHEBI:29103"/>
        <note>ligand shared between two tetrameric partners</note>
    </ligand>
</feature>
<feature type="binding site" description="in other chain" evidence="13">
    <location>
        <position position="327"/>
    </location>
    <ligand>
        <name>K(+)</name>
        <dbReference type="ChEBI" id="CHEBI:29103"/>
        <note>ligand shared between two tetrameric partners</note>
    </ligand>
</feature>
<evidence type="ECO:0000256" key="7">
    <source>
        <dbReference type="ARBA" id="ARBA00022755"/>
    </source>
</evidence>
<dbReference type="Pfam" id="PF00478">
    <property type="entry name" value="IMPDH"/>
    <property type="match status" value="2"/>
</dbReference>
<evidence type="ECO:0000313" key="17">
    <source>
        <dbReference type="EMBL" id="CRL05489.1"/>
    </source>
</evidence>
<dbReference type="InterPro" id="IPR001093">
    <property type="entry name" value="IMP_DH_GMPRt"/>
</dbReference>
<comment type="cofactor">
    <cofactor evidence="1 13">
        <name>K(+)</name>
        <dbReference type="ChEBI" id="CHEBI:29103"/>
    </cofactor>
</comment>
<feature type="active site" description="Proton acceptor" evidence="13">
    <location>
        <position position="428"/>
    </location>
</feature>
<dbReference type="InterPro" id="IPR005990">
    <property type="entry name" value="IMP_DH"/>
</dbReference>
<dbReference type="CDD" id="cd04601">
    <property type="entry name" value="CBS_pair_IMPDH"/>
    <property type="match status" value="2"/>
</dbReference>
<evidence type="ECO:0000256" key="8">
    <source>
        <dbReference type="ARBA" id="ARBA00022958"/>
    </source>
</evidence>
<comment type="catalytic activity">
    <reaction evidence="12 13 15">
        <text>IMP + NAD(+) + H2O = XMP + NADH + H(+)</text>
        <dbReference type="Rhea" id="RHEA:11708"/>
        <dbReference type="ChEBI" id="CHEBI:15377"/>
        <dbReference type="ChEBI" id="CHEBI:15378"/>
        <dbReference type="ChEBI" id="CHEBI:57464"/>
        <dbReference type="ChEBI" id="CHEBI:57540"/>
        <dbReference type="ChEBI" id="CHEBI:57945"/>
        <dbReference type="ChEBI" id="CHEBI:58053"/>
        <dbReference type="EC" id="1.1.1.205"/>
    </reaction>
</comment>
<keyword evidence="6 13" id="KW-0332">GMP biosynthesis</keyword>
<dbReference type="GO" id="GO:0006183">
    <property type="term" value="P:GTP biosynthetic process"/>
    <property type="evidence" value="ECO:0007669"/>
    <property type="project" value="TreeGrafter"/>
</dbReference>
<evidence type="ECO:0000256" key="2">
    <source>
        <dbReference type="ARBA" id="ARBA00004496"/>
    </source>
</evidence>
<feature type="binding site" evidence="13">
    <location>
        <begin position="360"/>
        <end position="362"/>
    </location>
    <ligand>
        <name>IMP</name>
        <dbReference type="ChEBI" id="CHEBI:58053"/>
    </ligand>
</feature>
<dbReference type="GO" id="GO:0046872">
    <property type="term" value="F:metal ion binding"/>
    <property type="evidence" value="ECO:0007669"/>
    <property type="project" value="UniProtKB-UniRule"/>
</dbReference>
<dbReference type="EC" id="1.1.1.205" evidence="13 15"/>
<comment type="subcellular location">
    <subcellularLocation>
        <location evidence="2 13">Cytoplasm</location>
    </subcellularLocation>
</comment>
<evidence type="ECO:0000256" key="6">
    <source>
        <dbReference type="ARBA" id="ARBA00022749"/>
    </source>
</evidence>
<dbReference type="GO" id="GO:0003938">
    <property type="term" value="F:IMP dehydrogenase activity"/>
    <property type="evidence" value="ECO:0007669"/>
    <property type="project" value="UniProtKB-UniRule"/>
</dbReference>
<feature type="domain" description="CBS" evidence="16">
    <location>
        <begin position="175"/>
        <end position="233"/>
    </location>
</feature>
<dbReference type="Pfam" id="PF00571">
    <property type="entry name" value="CBS"/>
    <property type="match status" value="4"/>
</dbReference>
<reference evidence="17 18" key="1">
    <citation type="submission" date="2015-04" db="EMBL/GenBank/DDBJ databases">
        <authorList>
            <person name="Syromyatnikov M.Y."/>
            <person name="Popov V.N."/>
        </authorList>
    </citation>
    <scope>NUCLEOTIDE SEQUENCE [LARGE SCALE GENOMIC DNA]</scope>
</reference>